<keyword evidence="2" id="KW-1185">Reference proteome</keyword>
<evidence type="ECO:0000313" key="2">
    <source>
        <dbReference type="Proteomes" id="UP001165960"/>
    </source>
</evidence>
<dbReference type="Proteomes" id="UP001165960">
    <property type="component" value="Unassembled WGS sequence"/>
</dbReference>
<accession>A0ACC2STR5</accession>
<evidence type="ECO:0000313" key="1">
    <source>
        <dbReference type="EMBL" id="KAJ9065652.1"/>
    </source>
</evidence>
<organism evidence="1 2">
    <name type="scientific">Entomophthora muscae</name>
    <dbReference type="NCBI Taxonomy" id="34485"/>
    <lineage>
        <taxon>Eukaryota</taxon>
        <taxon>Fungi</taxon>
        <taxon>Fungi incertae sedis</taxon>
        <taxon>Zoopagomycota</taxon>
        <taxon>Entomophthoromycotina</taxon>
        <taxon>Entomophthoromycetes</taxon>
        <taxon>Entomophthorales</taxon>
        <taxon>Entomophthoraceae</taxon>
        <taxon>Entomophthora</taxon>
    </lineage>
</organism>
<reference evidence="1" key="1">
    <citation type="submission" date="2022-04" db="EMBL/GenBank/DDBJ databases">
        <title>Genome of the entomopathogenic fungus Entomophthora muscae.</title>
        <authorList>
            <person name="Elya C."/>
            <person name="Lovett B.R."/>
            <person name="Lee E."/>
            <person name="Macias A.M."/>
            <person name="Hajek A.E."/>
            <person name="De Bivort B.L."/>
            <person name="Kasson M.T."/>
            <person name="De Fine Licht H.H."/>
            <person name="Stajich J.E."/>
        </authorList>
    </citation>
    <scope>NUCLEOTIDE SEQUENCE</scope>
    <source>
        <strain evidence="1">Berkeley</strain>
    </source>
</reference>
<protein>
    <submittedName>
        <fullName evidence="1">Uncharacterized protein</fullName>
    </submittedName>
</protein>
<dbReference type="EMBL" id="QTSX02004333">
    <property type="protein sequence ID" value="KAJ9065652.1"/>
    <property type="molecule type" value="Genomic_DNA"/>
</dbReference>
<comment type="caution">
    <text evidence="1">The sequence shown here is derived from an EMBL/GenBank/DDBJ whole genome shotgun (WGS) entry which is preliminary data.</text>
</comment>
<gene>
    <name evidence="1" type="ORF">DSO57_1017406</name>
</gene>
<sequence length="81" mass="8686">MHKQSYQSSPTLSNYNPIGHQIPHESIPKPTSPTTVDPAFLGNQTAHSLANSKAAEPPSFDGRNRSATCICSQPKGGVNHF</sequence>
<proteinExistence type="predicted"/>
<name>A0ACC2STR5_9FUNG</name>